<keyword evidence="2" id="KW-0472">Membrane</keyword>
<evidence type="ECO:0000256" key="1">
    <source>
        <dbReference type="SAM" id="MobiDB-lite"/>
    </source>
</evidence>
<feature type="region of interest" description="Disordered" evidence="1">
    <location>
        <begin position="204"/>
        <end position="245"/>
    </location>
</feature>
<keyword evidence="2" id="KW-1133">Transmembrane helix</keyword>
<feature type="compositionally biased region" description="Pro residues" evidence="1">
    <location>
        <begin position="219"/>
        <end position="228"/>
    </location>
</feature>
<dbReference type="EMBL" id="NIZV01000002">
    <property type="protein sequence ID" value="RSM20889.1"/>
    <property type="molecule type" value="Genomic_DNA"/>
</dbReference>
<dbReference type="Proteomes" id="UP000288429">
    <property type="component" value="Unassembled WGS sequence"/>
</dbReference>
<feature type="compositionally biased region" description="Polar residues" evidence="1">
    <location>
        <begin position="312"/>
        <end position="326"/>
    </location>
</feature>
<evidence type="ECO:0000256" key="2">
    <source>
        <dbReference type="SAM" id="Phobius"/>
    </source>
</evidence>
<feature type="compositionally biased region" description="Basic and acidic residues" evidence="1">
    <location>
        <begin position="349"/>
        <end position="359"/>
    </location>
</feature>
<protein>
    <recommendedName>
        <fullName evidence="5">Mid2 domain-containing protein</fullName>
    </recommendedName>
</protein>
<name>A0A428V2Y0_9HYPO</name>
<feature type="region of interest" description="Disordered" evidence="1">
    <location>
        <begin position="284"/>
        <end position="359"/>
    </location>
</feature>
<organism evidence="3 4">
    <name type="scientific">Fusarium ambrosium</name>
    <dbReference type="NCBI Taxonomy" id="131363"/>
    <lineage>
        <taxon>Eukaryota</taxon>
        <taxon>Fungi</taxon>
        <taxon>Dikarya</taxon>
        <taxon>Ascomycota</taxon>
        <taxon>Pezizomycotina</taxon>
        <taxon>Sordariomycetes</taxon>
        <taxon>Hypocreomycetidae</taxon>
        <taxon>Hypocreales</taxon>
        <taxon>Nectriaceae</taxon>
        <taxon>Fusarium</taxon>
        <taxon>Fusarium solani species complex</taxon>
    </lineage>
</organism>
<keyword evidence="4" id="KW-1185">Reference proteome</keyword>
<keyword evidence="2" id="KW-0812">Transmembrane</keyword>
<evidence type="ECO:0000313" key="4">
    <source>
        <dbReference type="Proteomes" id="UP000288429"/>
    </source>
</evidence>
<feature type="transmembrane region" description="Helical" evidence="2">
    <location>
        <begin position="173"/>
        <end position="196"/>
    </location>
</feature>
<reference evidence="3 4" key="1">
    <citation type="submission" date="2017-06" db="EMBL/GenBank/DDBJ databases">
        <title>Cmopartive genomic analysis of Ambrosia Fusariam Clade fungi.</title>
        <authorList>
            <person name="Stajich J.E."/>
            <person name="Carrillo J."/>
            <person name="Kijimoto T."/>
            <person name="Eskalen A."/>
            <person name="O'Donnell K."/>
            <person name="Kasson M."/>
        </authorList>
    </citation>
    <scope>NUCLEOTIDE SEQUENCE [LARGE SCALE GENOMIC DNA]</scope>
    <source>
        <strain evidence="3 4">NRRL 20438</strain>
    </source>
</reference>
<gene>
    <name evidence="3" type="ORF">CDV31_000260</name>
</gene>
<comment type="caution">
    <text evidence="3">The sequence shown here is derived from an EMBL/GenBank/DDBJ whole genome shotgun (WGS) entry which is preliminary data.</text>
</comment>
<feature type="compositionally biased region" description="Polar residues" evidence="1">
    <location>
        <begin position="129"/>
        <end position="152"/>
    </location>
</feature>
<sequence>MPSSGVFKNQSLTMASRRDILAADVFSPEIDKLMAASDYPTSPLFAAASSKGRPVRWTSKTVTSSNSIYVTAVPDDEDDRDFEGSWPVVTLTTMITVTDPFSQETLFSLPPTRPTTRTTTMAAETTPRNMSSSEPTLSVETSVETSAETSVDSDVAAPPTSIDHRSHGLSQGLIAAIAVGTALALTVMILMAWICIRHRRKQCDEDNSTISQNNSMPILRPPSLPPLPDLSSHAERTDTPNDSLLSCSILSDPRETLSQGVRSPTPQPAVAEVRSFTRTWQKPRVYTVGERGTSEPQGLEPVGSPLGRSHDSSPVSPTSGTDSTYPGSHVVSPLSPPSRYGSLSPWDSGGREEGQGGRF</sequence>
<accession>A0A428V2Y0</accession>
<proteinExistence type="predicted"/>
<dbReference type="AlphaFoldDB" id="A0A428V2Y0"/>
<feature type="compositionally biased region" description="Low complexity" evidence="1">
    <location>
        <begin position="114"/>
        <end position="128"/>
    </location>
</feature>
<evidence type="ECO:0000313" key="3">
    <source>
        <dbReference type="EMBL" id="RSM20889.1"/>
    </source>
</evidence>
<evidence type="ECO:0008006" key="5">
    <source>
        <dbReference type="Google" id="ProtNLM"/>
    </source>
</evidence>
<feature type="region of interest" description="Disordered" evidence="1">
    <location>
        <begin position="105"/>
        <end position="163"/>
    </location>
</feature>